<gene>
    <name evidence="1" type="ORF">DRP53_10460</name>
</gene>
<evidence type="ECO:0008006" key="3">
    <source>
        <dbReference type="Google" id="ProtNLM"/>
    </source>
</evidence>
<dbReference type="InterPro" id="IPR038636">
    <property type="entry name" value="Wzi_sf"/>
</dbReference>
<dbReference type="AlphaFoldDB" id="A0A660SD16"/>
<sequence length="448" mass="51941">MIIVIIFSIWIYDANHLDIIDEHLIRGEEVVDFPLTLPYLKLNTEVGSLHPLSARGYLKSDSLFSFRISPILNYPVTNLVQIRLAPFLTFGDDPSYPLPKWKGKVRGDFEEAGIALNLRPFHLLIGRMRRRWGVENSLILSGWNYPFDNFGFRFELRPILFSYFHGRLERLTGDSSLIPLYGDSILSRYLVGHRIELRLSRRLHLGFTETCLYATPGGIDLTYLNPLLLYYEVQWNKEAWEGERVDDNIVWAFDFRLDLPPTLYFQLMLDDYQYEPPPDSEPNEIGFIAGIKVPIGRFTISAEYTRLNNFCYDTQRPYLRYAYLGQPLGYYHGPDLDDLRIRGRFYRHPLLLQITAFRHRKGEGRFNDPWPSGIFPRPDFLTGVVEEGYGVEGGLGLYLRNLLIKIETGVHHYDNYHNQTGRERLIPVVKGVITLPIPFPSSGRSGLE</sequence>
<accession>A0A660SD16</accession>
<proteinExistence type="predicted"/>
<dbReference type="Gene3D" id="2.40.160.130">
    <property type="entry name" value="Capsule assembly protein Wzi"/>
    <property type="match status" value="1"/>
</dbReference>
<organism evidence="1 2">
    <name type="scientific">candidate division WOR-3 bacterium</name>
    <dbReference type="NCBI Taxonomy" id="2052148"/>
    <lineage>
        <taxon>Bacteria</taxon>
        <taxon>Bacteria division WOR-3</taxon>
    </lineage>
</organism>
<dbReference type="EMBL" id="QNBE01000148">
    <property type="protein sequence ID" value="RKX68577.1"/>
    <property type="molecule type" value="Genomic_DNA"/>
</dbReference>
<protein>
    <recommendedName>
        <fullName evidence="3">Capsule assembly Wzi family protein</fullName>
    </recommendedName>
</protein>
<reference evidence="1 2" key="1">
    <citation type="submission" date="2018-06" db="EMBL/GenBank/DDBJ databases">
        <title>Extensive metabolic versatility and redundancy in microbially diverse, dynamic hydrothermal sediments.</title>
        <authorList>
            <person name="Dombrowski N."/>
            <person name="Teske A."/>
            <person name="Baker B.J."/>
        </authorList>
    </citation>
    <scope>NUCLEOTIDE SEQUENCE [LARGE SCALE GENOMIC DNA]</scope>
    <source>
        <strain evidence="1">B36_G15</strain>
    </source>
</reference>
<name>A0A660SD16_UNCW3</name>
<evidence type="ECO:0000313" key="1">
    <source>
        <dbReference type="EMBL" id="RKX68577.1"/>
    </source>
</evidence>
<dbReference type="Proteomes" id="UP000268469">
    <property type="component" value="Unassembled WGS sequence"/>
</dbReference>
<comment type="caution">
    <text evidence="1">The sequence shown here is derived from an EMBL/GenBank/DDBJ whole genome shotgun (WGS) entry which is preliminary data.</text>
</comment>
<evidence type="ECO:0000313" key="2">
    <source>
        <dbReference type="Proteomes" id="UP000268469"/>
    </source>
</evidence>